<dbReference type="Gramene" id="Zm00001eb382970_T001">
    <property type="protein sequence ID" value="Zm00001eb382970_P001"/>
    <property type="gene ID" value="Zm00001eb382970"/>
</dbReference>
<dbReference type="Proteomes" id="UP000007305">
    <property type="component" value="Chromosome 9"/>
</dbReference>
<keyword evidence="2" id="KW-1185">Reference proteome</keyword>
<proteinExistence type="predicted"/>
<name>A0A804UJB7_MAIZE</name>
<organism evidence="1 2">
    <name type="scientific">Zea mays</name>
    <name type="common">Maize</name>
    <dbReference type="NCBI Taxonomy" id="4577"/>
    <lineage>
        <taxon>Eukaryota</taxon>
        <taxon>Viridiplantae</taxon>
        <taxon>Streptophyta</taxon>
        <taxon>Embryophyta</taxon>
        <taxon>Tracheophyta</taxon>
        <taxon>Spermatophyta</taxon>
        <taxon>Magnoliopsida</taxon>
        <taxon>Liliopsida</taxon>
        <taxon>Poales</taxon>
        <taxon>Poaceae</taxon>
        <taxon>PACMAD clade</taxon>
        <taxon>Panicoideae</taxon>
        <taxon>Andropogonodae</taxon>
        <taxon>Andropogoneae</taxon>
        <taxon>Tripsacinae</taxon>
        <taxon>Zea</taxon>
    </lineage>
</organism>
<protein>
    <submittedName>
        <fullName evidence="1">Uncharacterized protein</fullName>
    </submittedName>
</protein>
<dbReference type="AlphaFoldDB" id="A0A804UJB7"/>
<evidence type="ECO:0000313" key="2">
    <source>
        <dbReference type="Proteomes" id="UP000007305"/>
    </source>
</evidence>
<reference evidence="1" key="2">
    <citation type="submission" date="2019-07" db="EMBL/GenBank/DDBJ databases">
        <authorList>
            <person name="Seetharam A."/>
            <person name="Woodhouse M."/>
            <person name="Cannon E."/>
        </authorList>
    </citation>
    <scope>NUCLEOTIDE SEQUENCE [LARGE SCALE GENOMIC DNA]</scope>
    <source>
        <strain evidence="1">cv. B73</strain>
    </source>
</reference>
<reference evidence="2" key="1">
    <citation type="journal article" date="2009" name="Science">
        <title>The B73 maize genome: complexity, diversity, and dynamics.</title>
        <authorList>
            <person name="Schnable P.S."/>
            <person name="Ware D."/>
            <person name="Fulton R.S."/>
            <person name="Stein J.C."/>
            <person name="Wei F."/>
            <person name="Pasternak S."/>
            <person name="Liang C."/>
            <person name="Zhang J."/>
            <person name="Fulton L."/>
            <person name="Graves T.A."/>
            <person name="Minx P."/>
            <person name="Reily A.D."/>
            <person name="Courtney L."/>
            <person name="Kruchowski S.S."/>
            <person name="Tomlinson C."/>
            <person name="Strong C."/>
            <person name="Delehaunty K."/>
            <person name="Fronick C."/>
            <person name="Courtney B."/>
            <person name="Rock S.M."/>
            <person name="Belter E."/>
            <person name="Du F."/>
            <person name="Kim K."/>
            <person name="Abbott R.M."/>
            <person name="Cotton M."/>
            <person name="Levy A."/>
            <person name="Marchetto P."/>
            <person name="Ochoa K."/>
            <person name="Jackson S.M."/>
            <person name="Gillam B."/>
            <person name="Chen W."/>
            <person name="Yan L."/>
            <person name="Higginbotham J."/>
            <person name="Cardenas M."/>
            <person name="Waligorski J."/>
            <person name="Applebaum E."/>
            <person name="Phelps L."/>
            <person name="Falcone J."/>
            <person name="Kanchi K."/>
            <person name="Thane T."/>
            <person name="Scimone A."/>
            <person name="Thane N."/>
            <person name="Henke J."/>
            <person name="Wang T."/>
            <person name="Ruppert J."/>
            <person name="Shah N."/>
            <person name="Rotter K."/>
            <person name="Hodges J."/>
            <person name="Ingenthron E."/>
            <person name="Cordes M."/>
            <person name="Kohlberg S."/>
            <person name="Sgro J."/>
            <person name="Delgado B."/>
            <person name="Mead K."/>
            <person name="Chinwalla A."/>
            <person name="Leonard S."/>
            <person name="Crouse K."/>
            <person name="Collura K."/>
            <person name="Kudrna D."/>
            <person name="Currie J."/>
            <person name="He R."/>
            <person name="Angelova A."/>
            <person name="Rajasekar S."/>
            <person name="Mueller T."/>
            <person name="Lomeli R."/>
            <person name="Scara G."/>
            <person name="Ko A."/>
            <person name="Delaney K."/>
            <person name="Wissotski M."/>
            <person name="Lopez G."/>
            <person name="Campos D."/>
            <person name="Braidotti M."/>
            <person name="Ashley E."/>
            <person name="Golser W."/>
            <person name="Kim H."/>
            <person name="Lee S."/>
            <person name="Lin J."/>
            <person name="Dujmic Z."/>
            <person name="Kim W."/>
            <person name="Talag J."/>
            <person name="Zuccolo A."/>
            <person name="Fan C."/>
            <person name="Sebastian A."/>
            <person name="Kramer M."/>
            <person name="Spiegel L."/>
            <person name="Nascimento L."/>
            <person name="Zutavern T."/>
            <person name="Miller B."/>
            <person name="Ambroise C."/>
            <person name="Muller S."/>
            <person name="Spooner W."/>
            <person name="Narechania A."/>
            <person name="Ren L."/>
            <person name="Wei S."/>
            <person name="Kumari S."/>
            <person name="Faga B."/>
            <person name="Levy M.J."/>
            <person name="McMahan L."/>
            <person name="Van Buren P."/>
            <person name="Vaughn M.W."/>
            <person name="Ying K."/>
            <person name="Yeh C.-T."/>
            <person name="Emrich S.J."/>
            <person name="Jia Y."/>
            <person name="Kalyanaraman A."/>
            <person name="Hsia A.-P."/>
            <person name="Barbazuk W.B."/>
            <person name="Baucom R.S."/>
            <person name="Brutnell T.P."/>
            <person name="Carpita N.C."/>
            <person name="Chaparro C."/>
            <person name="Chia J.-M."/>
            <person name="Deragon J.-M."/>
            <person name="Estill J.C."/>
            <person name="Fu Y."/>
            <person name="Jeddeloh J.A."/>
            <person name="Han Y."/>
            <person name="Lee H."/>
            <person name="Li P."/>
            <person name="Lisch D.R."/>
            <person name="Liu S."/>
            <person name="Liu Z."/>
            <person name="Nagel D.H."/>
            <person name="McCann M.C."/>
            <person name="SanMiguel P."/>
            <person name="Myers A.M."/>
            <person name="Nettleton D."/>
            <person name="Nguyen J."/>
            <person name="Penning B.W."/>
            <person name="Ponnala L."/>
            <person name="Schneider K.L."/>
            <person name="Schwartz D.C."/>
            <person name="Sharma A."/>
            <person name="Soderlund C."/>
            <person name="Springer N.M."/>
            <person name="Sun Q."/>
            <person name="Wang H."/>
            <person name="Waterman M."/>
            <person name="Westerman R."/>
            <person name="Wolfgruber T.K."/>
            <person name="Yang L."/>
            <person name="Yu Y."/>
            <person name="Zhang L."/>
            <person name="Zhou S."/>
            <person name="Zhu Q."/>
            <person name="Bennetzen J.L."/>
            <person name="Dawe R.K."/>
            <person name="Jiang J."/>
            <person name="Jiang N."/>
            <person name="Presting G.G."/>
            <person name="Wessler S.R."/>
            <person name="Aluru S."/>
            <person name="Martienssen R.A."/>
            <person name="Clifton S.W."/>
            <person name="McCombie W.R."/>
            <person name="Wing R.A."/>
            <person name="Wilson R.K."/>
        </authorList>
    </citation>
    <scope>NUCLEOTIDE SEQUENCE [LARGE SCALE GENOMIC DNA]</scope>
    <source>
        <strain evidence="2">cv. B73</strain>
    </source>
</reference>
<reference evidence="1" key="3">
    <citation type="submission" date="2021-05" db="UniProtKB">
        <authorList>
            <consortium name="EnsemblPlants"/>
        </authorList>
    </citation>
    <scope>IDENTIFICATION</scope>
    <source>
        <strain evidence="1">cv. B73</strain>
    </source>
</reference>
<accession>A0A804UJB7</accession>
<sequence>MGALPKFRDGVIAHRRSCSTVAPPISVGSGLHRPIDRFSSGEAGTQLQSEISPGWVKRELMFMTSSGGD</sequence>
<evidence type="ECO:0000313" key="1">
    <source>
        <dbReference type="EnsemblPlants" id="Zm00001eb382970_P001"/>
    </source>
</evidence>
<dbReference type="EnsemblPlants" id="Zm00001eb382970_T001">
    <property type="protein sequence ID" value="Zm00001eb382970_P001"/>
    <property type="gene ID" value="Zm00001eb382970"/>
</dbReference>
<dbReference type="InParanoid" id="A0A804UJB7"/>